<evidence type="ECO:0000256" key="14">
    <source>
        <dbReference type="PIRSR" id="PIRSR001461-3"/>
    </source>
</evidence>
<keyword evidence="13" id="KW-0170">Cobalt</keyword>
<dbReference type="InterPro" id="IPR011060">
    <property type="entry name" value="RibuloseP-bd_barrel"/>
</dbReference>
<evidence type="ECO:0000256" key="5">
    <source>
        <dbReference type="ARBA" id="ARBA00001954"/>
    </source>
</evidence>
<dbReference type="RefSeq" id="WP_072848279.1">
    <property type="nucleotide sequence ID" value="NZ_FQVI01000001.1"/>
</dbReference>
<dbReference type="InterPro" id="IPR013785">
    <property type="entry name" value="Aldolase_TIM"/>
</dbReference>
<name>A0A1M4SLU0_9CLOT</name>
<dbReference type="NCBIfam" id="NF004076">
    <property type="entry name" value="PRK05581.1-4"/>
    <property type="match status" value="1"/>
</dbReference>
<evidence type="ECO:0000313" key="16">
    <source>
        <dbReference type="Proteomes" id="UP000184245"/>
    </source>
</evidence>
<dbReference type="EC" id="5.1.3.1" evidence="7 10"/>
<comment type="catalytic activity">
    <reaction evidence="1 10 11">
        <text>D-ribulose 5-phosphate = D-xylulose 5-phosphate</text>
        <dbReference type="Rhea" id="RHEA:13677"/>
        <dbReference type="ChEBI" id="CHEBI:57737"/>
        <dbReference type="ChEBI" id="CHEBI:58121"/>
        <dbReference type="EC" id="5.1.3.1"/>
    </reaction>
</comment>
<comment type="cofactor">
    <cofactor evidence="2">
        <name>Mn(2+)</name>
        <dbReference type="ChEBI" id="CHEBI:29035"/>
    </cofactor>
</comment>
<feature type="active site" description="Proton acceptor" evidence="10 12">
    <location>
        <position position="35"/>
    </location>
</feature>
<sequence length="220" mass="24130">MKYELSPSILAADFNRLGEQIKKVEEAGTRWLHFDVMDGIFVPSISFGMPVLASLKKETSLFMDVHLMITDPGRYVDTFMNNGADMLTVHAEACTHLDRTIAQIKEAGCRAGVALNPATPVSVLEHVLDTVDMVLIMTVNPGFGGQKYIPYCTRKVAVLRNEFDRRGLDTDIQVDGGITTDTLPEVLKAGANIFVAGSAVFKGDITKNAKELLELMEHEA</sequence>
<dbReference type="PIRSF" id="PIRSF001461">
    <property type="entry name" value="RPE"/>
    <property type="match status" value="1"/>
</dbReference>
<feature type="binding site" evidence="10 14">
    <location>
        <position position="66"/>
    </location>
    <ligand>
        <name>substrate</name>
    </ligand>
</feature>
<keyword evidence="13" id="KW-0862">Zinc</keyword>
<gene>
    <name evidence="10" type="primary">rpe</name>
    <name evidence="15" type="ORF">SAMN02745158_00159</name>
</gene>
<dbReference type="GO" id="GO:0019323">
    <property type="term" value="P:pentose catabolic process"/>
    <property type="evidence" value="ECO:0007669"/>
    <property type="project" value="UniProtKB-UniRule"/>
</dbReference>
<evidence type="ECO:0000313" key="15">
    <source>
        <dbReference type="EMBL" id="SHE33118.1"/>
    </source>
</evidence>
<dbReference type="OrthoDB" id="1645589at2"/>
<feature type="active site" description="Proton donor" evidence="10 12">
    <location>
        <position position="175"/>
    </location>
</feature>
<comment type="function">
    <text evidence="10">Catalyzes the reversible epimerization of D-ribulose 5-phosphate to D-xylulose 5-phosphate.</text>
</comment>
<dbReference type="AlphaFoldDB" id="A0A1M4SLU0"/>
<dbReference type="Gene3D" id="3.20.20.70">
    <property type="entry name" value="Aldolase class I"/>
    <property type="match status" value="1"/>
</dbReference>
<evidence type="ECO:0000256" key="7">
    <source>
        <dbReference type="ARBA" id="ARBA00013188"/>
    </source>
</evidence>
<feature type="binding site" evidence="10 13">
    <location>
        <position position="66"/>
    </location>
    <ligand>
        <name>a divalent metal cation</name>
        <dbReference type="ChEBI" id="CHEBI:60240"/>
    </ligand>
</feature>
<dbReference type="InterPro" id="IPR000056">
    <property type="entry name" value="Ribul_P_3_epim-like"/>
</dbReference>
<dbReference type="FunFam" id="3.20.20.70:FF:000004">
    <property type="entry name" value="Ribulose-phosphate 3-epimerase"/>
    <property type="match status" value="1"/>
</dbReference>
<dbReference type="EMBL" id="FQVI01000001">
    <property type="protein sequence ID" value="SHE33118.1"/>
    <property type="molecule type" value="Genomic_DNA"/>
</dbReference>
<evidence type="ECO:0000256" key="13">
    <source>
        <dbReference type="PIRSR" id="PIRSR001461-2"/>
    </source>
</evidence>
<dbReference type="NCBIfam" id="TIGR01163">
    <property type="entry name" value="rpe"/>
    <property type="match status" value="1"/>
</dbReference>
<reference evidence="15 16" key="1">
    <citation type="submission" date="2016-11" db="EMBL/GenBank/DDBJ databases">
        <authorList>
            <person name="Jaros S."/>
            <person name="Januszkiewicz K."/>
            <person name="Wedrychowicz H."/>
        </authorList>
    </citation>
    <scope>NUCLEOTIDE SEQUENCE [LARGE SCALE GENOMIC DNA]</scope>
    <source>
        <strain evidence="15 16">DSM 17459</strain>
    </source>
</reference>
<evidence type="ECO:0000256" key="12">
    <source>
        <dbReference type="PIRSR" id="PIRSR001461-1"/>
    </source>
</evidence>
<evidence type="ECO:0000256" key="9">
    <source>
        <dbReference type="ARBA" id="ARBA00023235"/>
    </source>
</evidence>
<evidence type="ECO:0000256" key="2">
    <source>
        <dbReference type="ARBA" id="ARBA00001936"/>
    </source>
</evidence>
<evidence type="ECO:0000256" key="11">
    <source>
        <dbReference type="PIRNR" id="PIRNR001461"/>
    </source>
</evidence>
<dbReference type="Pfam" id="PF00834">
    <property type="entry name" value="Ribul_P_3_epim"/>
    <property type="match status" value="1"/>
</dbReference>
<evidence type="ECO:0000256" key="3">
    <source>
        <dbReference type="ARBA" id="ARBA00001941"/>
    </source>
</evidence>
<organism evidence="15 16">
    <name type="scientific">Lactonifactor longoviformis DSM 17459</name>
    <dbReference type="NCBI Taxonomy" id="1122155"/>
    <lineage>
        <taxon>Bacteria</taxon>
        <taxon>Bacillati</taxon>
        <taxon>Bacillota</taxon>
        <taxon>Clostridia</taxon>
        <taxon>Eubacteriales</taxon>
        <taxon>Clostridiaceae</taxon>
        <taxon>Lactonifactor</taxon>
    </lineage>
</organism>
<keyword evidence="16" id="KW-1185">Reference proteome</keyword>
<evidence type="ECO:0000256" key="6">
    <source>
        <dbReference type="ARBA" id="ARBA00009541"/>
    </source>
</evidence>
<comment type="cofactor">
    <cofactor evidence="4">
        <name>Zn(2+)</name>
        <dbReference type="ChEBI" id="CHEBI:29105"/>
    </cofactor>
</comment>
<keyword evidence="13" id="KW-0464">Manganese</keyword>
<feature type="binding site" evidence="10 14">
    <location>
        <begin position="142"/>
        <end position="145"/>
    </location>
    <ligand>
        <name>substrate</name>
    </ligand>
</feature>
<dbReference type="SUPFAM" id="SSF51366">
    <property type="entry name" value="Ribulose-phoshate binding barrel"/>
    <property type="match status" value="1"/>
</dbReference>
<dbReference type="GO" id="GO:0004750">
    <property type="term" value="F:D-ribulose-phosphate 3-epimerase activity"/>
    <property type="evidence" value="ECO:0007669"/>
    <property type="project" value="UniProtKB-UniRule"/>
</dbReference>
<protein>
    <recommendedName>
        <fullName evidence="7 10">Ribulose-phosphate 3-epimerase</fullName>
        <ecNumber evidence="7 10">5.1.3.1</ecNumber>
    </recommendedName>
</protein>
<accession>A0A1M4SLU0</accession>
<dbReference type="InterPro" id="IPR026019">
    <property type="entry name" value="Ribul_P_3_epim"/>
</dbReference>
<keyword evidence="9 10" id="KW-0413">Isomerase</keyword>
<dbReference type="GO" id="GO:0046872">
    <property type="term" value="F:metal ion binding"/>
    <property type="evidence" value="ECO:0007669"/>
    <property type="project" value="UniProtKB-UniRule"/>
</dbReference>
<evidence type="ECO:0000256" key="10">
    <source>
        <dbReference type="HAMAP-Rule" id="MF_02227"/>
    </source>
</evidence>
<dbReference type="GO" id="GO:0005737">
    <property type="term" value="C:cytoplasm"/>
    <property type="evidence" value="ECO:0007669"/>
    <property type="project" value="UniProtKB-ARBA"/>
</dbReference>
<dbReference type="Proteomes" id="UP000184245">
    <property type="component" value="Unassembled WGS sequence"/>
</dbReference>
<feature type="binding site" evidence="10">
    <location>
        <begin position="175"/>
        <end position="177"/>
    </location>
    <ligand>
        <name>substrate</name>
    </ligand>
</feature>
<dbReference type="GO" id="GO:0006098">
    <property type="term" value="P:pentose-phosphate shunt"/>
    <property type="evidence" value="ECO:0007669"/>
    <property type="project" value="UniProtKB-UniRule"/>
</dbReference>
<evidence type="ECO:0000256" key="1">
    <source>
        <dbReference type="ARBA" id="ARBA00001782"/>
    </source>
</evidence>
<comment type="similarity">
    <text evidence="6 10 11">Belongs to the ribulose-phosphate 3-epimerase family.</text>
</comment>
<comment type="pathway">
    <text evidence="10">Carbohydrate degradation.</text>
</comment>
<evidence type="ECO:0000256" key="4">
    <source>
        <dbReference type="ARBA" id="ARBA00001947"/>
    </source>
</evidence>
<feature type="binding site" evidence="10 14">
    <location>
        <position position="8"/>
    </location>
    <ligand>
        <name>substrate</name>
    </ligand>
</feature>
<comment type="cofactor">
    <cofactor evidence="3">
        <name>Co(2+)</name>
        <dbReference type="ChEBI" id="CHEBI:48828"/>
    </cofactor>
</comment>
<feature type="binding site" evidence="10 13">
    <location>
        <position position="33"/>
    </location>
    <ligand>
        <name>a divalent metal cation</name>
        <dbReference type="ChEBI" id="CHEBI:60240"/>
    </ligand>
</feature>
<dbReference type="STRING" id="1122155.SAMN02745158_00159"/>
<feature type="binding site" evidence="14">
    <location>
        <position position="177"/>
    </location>
    <ligand>
        <name>substrate</name>
    </ligand>
</feature>
<keyword evidence="8 10" id="KW-0479">Metal-binding</keyword>
<comment type="cofactor">
    <cofactor evidence="5">
        <name>Fe(2+)</name>
        <dbReference type="ChEBI" id="CHEBI:29033"/>
    </cofactor>
</comment>
<dbReference type="PANTHER" id="PTHR11749">
    <property type="entry name" value="RIBULOSE-5-PHOSPHATE-3-EPIMERASE"/>
    <property type="match status" value="1"/>
</dbReference>
<dbReference type="HAMAP" id="MF_02227">
    <property type="entry name" value="RPE"/>
    <property type="match status" value="1"/>
</dbReference>
<proteinExistence type="inferred from homology"/>
<keyword evidence="10 11" id="KW-0119">Carbohydrate metabolism</keyword>
<comment type="cofactor">
    <cofactor evidence="10 13">
        <name>a divalent metal cation</name>
        <dbReference type="ChEBI" id="CHEBI:60240"/>
    </cofactor>
    <text evidence="10 13">Binds 1 divalent metal cation per subunit.</text>
</comment>
<feature type="binding site" evidence="10 13">
    <location>
        <position position="175"/>
    </location>
    <ligand>
        <name>a divalent metal cation</name>
        <dbReference type="ChEBI" id="CHEBI:60240"/>
    </ligand>
</feature>
<feature type="binding site" evidence="10 13">
    <location>
        <position position="35"/>
    </location>
    <ligand>
        <name>a divalent metal cation</name>
        <dbReference type="ChEBI" id="CHEBI:60240"/>
    </ligand>
</feature>
<dbReference type="CDD" id="cd00429">
    <property type="entry name" value="RPE"/>
    <property type="match status" value="1"/>
</dbReference>
<feature type="binding site" evidence="10 14">
    <location>
        <begin position="197"/>
        <end position="198"/>
    </location>
    <ligand>
        <name>substrate</name>
    </ligand>
</feature>
<evidence type="ECO:0000256" key="8">
    <source>
        <dbReference type="ARBA" id="ARBA00022723"/>
    </source>
</evidence>